<dbReference type="GO" id="GO:0000166">
    <property type="term" value="F:nucleotide binding"/>
    <property type="evidence" value="ECO:0007669"/>
    <property type="project" value="UniProtKB-KW"/>
</dbReference>
<dbReference type="GO" id="GO:0004354">
    <property type="term" value="F:glutamate dehydrogenase (NADP+) activity"/>
    <property type="evidence" value="ECO:0007669"/>
    <property type="project" value="UniProtKB-EC"/>
</dbReference>
<evidence type="ECO:0000256" key="7">
    <source>
        <dbReference type="PIRSR" id="PIRSR000185-1"/>
    </source>
</evidence>
<evidence type="ECO:0000256" key="6">
    <source>
        <dbReference type="PIRNR" id="PIRNR000185"/>
    </source>
</evidence>
<evidence type="ECO:0000256" key="2">
    <source>
        <dbReference type="ARBA" id="ARBA00006382"/>
    </source>
</evidence>
<dbReference type="FunFam" id="3.40.50.720:FF:000030">
    <property type="entry name" value="Glutamate dehydrogenase"/>
    <property type="match status" value="1"/>
</dbReference>
<comment type="catalytic activity">
    <reaction evidence="5">
        <text>L-glutamate + NADP(+) + H2O = 2-oxoglutarate + NH4(+) + NADPH + H(+)</text>
        <dbReference type="Rhea" id="RHEA:11612"/>
        <dbReference type="ChEBI" id="CHEBI:15377"/>
        <dbReference type="ChEBI" id="CHEBI:15378"/>
        <dbReference type="ChEBI" id="CHEBI:16810"/>
        <dbReference type="ChEBI" id="CHEBI:28938"/>
        <dbReference type="ChEBI" id="CHEBI:29985"/>
        <dbReference type="ChEBI" id="CHEBI:57783"/>
        <dbReference type="ChEBI" id="CHEBI:58349"/>
        <dbReference type="EC" id="1.4.1.4"/>
    </reaction>
</comment>
<feature type="binding site" evidence="8">
    <location>
        <position position="241"/>
    </location>
    <ligand>
        <name>NAD(+)</name>
        <dbReference type="ChEBI" id="CHEBI:57540"/>
    </ligand>
</feature>
<dbReference type="RefSeq" id="WP_136736827.1">
    <property type="nucleotide sequence ID" value="NZ_SWDB01000033.1"/>
</dbReference>
<dbReference type="InterPro" id="IPR036291">
    <property type="entry name" value="NAD(P)-bd_dom_sf"/>
</dbReference>
<feature type="binding site" evidence="8">
    <location>
        <position position="210"/>
    </location>
    <ligand>
        <name>NAD(+)</name>
        <dbReference type="ChEBI" id="CHEBI:57540"/>
    </ligand>
</feature>
<dbReference type="SUPFAM" id="SSF51735">
    <property type="entry name" value="NAD(P)-binding Rossmann-fold domains"/>
    <property type="match status" value="1"/>
</dbReference>
<evidence type="ECO:0000256" key="5">
    <source>
        <dbReference type="ARBA" id="ARBA00048584"/>
    </source>
</evidence>
<dbReference type="Pfam" id="PF02812">
    <property type="entry name" value="ELFV_dehydrog_N"/>
    <property type="match status" value="1"/>
</dbReference>
<dbReference type="Gene3D" id="3.40.50.720">
    <property type="entry name" value="NAD(P)-binding Rossmann-like Domain"/>
    <property type="match status" value="1"/>
</dbReference>
<evidence type="ECO:0000259" key="11">
    <source>
        <dbReference type="SMART" id="SM00839"/>
    </source>
</evidence>
<feature type="domain" description="Glutamate/phenylalanine/leucine/valine/L-tryptophan dehydrogenase C-terminal" evidence="11">
    <location>
        <begin position="203"/>
        <end position="438"/>
    </location>
</feature>
<dbReference type="AlphaFoldDB" id="A0A4V5NWI2"/>
<dbReference type="Proteomes" id="UP000307999">
    <property type="component" value="Unassembled WGS sequence"/>
</dbReference>
<protein>
    <recommendedName>
        <fullName evidence="6">Glutamate dehydrogenase</fullName>
    </recommendedName>
</protein>
<dbReference type="Gene3D" id="1.10.285.10">
    <property type="entry name" value="Glutamate Dehydrogenase, chain A, domain 3"/>
    <property type="match status" value="2"/>
</dbReference>
<dbReference type="InterPro" id="IPR006097">
    <property type="entry name" value="Glu/Leu/Phe/Val/Trp_DH_dimer"/>
</dbReference>
<evidence type="ECO:0000256" key="8">
    <source>
        <dbReference type="PIRSR" id="PIRSR000185-2"/>
    </source>
</evidence>
<dbReference type="InterPro" id="IPR050724">
    <property type="entry name" value="Glu_Leu_Phe_Val_DH"/>
</dbReference>
<dbReference type="SMART" id="SM00839">
    <property type="entry name" value="ELFV_dehydrog"/>
    <property type="match status" value="1"/>
</dbReference>
<dbReference type="PANTHER" id="PTHR43571:SF1">
    <property type="entry name" value="NADP-SPECIFIC GLUTAMATE DEHYDROGENASE 1-RELATED"/>
    <property type="match status" value="1"/>
</dbReference>
<dbReference type="PRINTS" id="PR00082">
    <property type="entry name" value="GLFDHDRGNASE"/>
</dbReference>
<feature type="binding site" evidence="8">
    <location>
        <position position="166"/>
    </location>
    <ligand>
        <name>substrate</name>
    </ligand>
</feature>
<dbReference type="OrthoDB" id="9803297at2"/>
<dbReference type="InterPro" id="IPR006095">
    <property type="entry name" value="Glu/Leu/Phe/Val/Trp_DH"/>
</dbReference>
<keyword evidence="8" id="KW-0547">Nucleotide-binding</keyword>
<evidence type="ECO:0000256" key="10">
    <source>
        <dbReference type="RuleBase" id="RU004417"/>
    </source>
</evidence>
<dbReference type="FunFam" id="3.40.50.10860:FF:000002">
    <property type="entry name" value="Glutamate dehydrogenase"/>
    <property type="match status" value="1"/>
</dbReference>
<dbReference type="SUPFAM" id="SSF53223">
    <property type="entry name" value="Aminoacid dehydrogenase-like, N-terminal domain"/>
    <property type="match status" value="1"/>
</dbReference>
<proteinExistence type="inferred from homology"/>
<evidence type="ECO:0000313" key="13">
    <source>
        <dbReference type="Proteomes" id="UP000307999"/>
    </source>
</evidence>
<comment type="function">
    <text evidence="1">Catalyzes the reversible oxidative deamination of glutamate to alpha-ketoglutarate and ammonia.</text>
</comment>
<gene>
    <name evidence="12" type="ORF">E8M12_13680</name>
</gene>
<comment type="similarity">
    <text evidence="2 6 10">Belongs to the Glu/Leu/Phe/Val dehydrogenases family.</text>
</comment>
<evidence type="ECO:0000256" key="9">
    <source>
        <dbReference type="PIRSR" id="PIRSR000185-3"/>
    </source>
</evidence>
<evidence type="ECO:0000256" key="1">
    <source>
        <dbReference type="ARBA" id="ARBA00003868"/>
    </source>
</evidence>
<evidence type="ECO:0000256" key="3">
    <source>
        <dbReference type="ARBA" id="ARBA00011643"/>
    </source>
</evidence>
<dbReference type="InterPro" id="IPR014362">
    <property type="entry name" value="Glu_DH"/>
</dbReference>
<feature type="binding site" evidence="8">
    <location>
        <position position="112"/>
    </location>
    <ligand>
        <name>substrate</name>
    </ligand>
</feature>
<organism evidence="12 13">
    <name type="scientific">Thalassotalea mangrovi</name>
    <dbReference type="NCBI Taxonomy" id="2572245"/>
    <lineage>
        <taxon>Bacteria</taxon>
        <taxon>Pseudomonadati</taxon>
        <taxon>Pseudomonadota</taxon>
        <taxon>Gammaproteobacteria</taxon>
        <taxon>Alteromonadales</taxon>
        <taxon>Colwelliaceae</taxon>
        <taxon>Thalassotalea</taxon>
    </lineage>
</organism>
<name>A0A4V5NWI2_9GAMM</name>
<keyword evidence="8" id="KW-0520">NAD</keyword>
<dbReference type="EMBL" id="SWDB01000033">
    <property type="protein sequence ID" value="TKB43814.1"/>
    <property type="molecule type" value="Genomic_DNA"/>
</dbReference>
<dbReference type="Pfam" id="PF00208">
    <property type="entry name" value="ELFV_dehydrog"/>
    <property type="match status" value="1"/>
</dbReference>
<feature type="binding site" evidence="8">
    <location>
        <position position="115"/>
    </location>
    <ligand>
        <name>substrate</name>
    </ligand>
</feature>
<feature type="active site" description="Proton donor" evidence="7">
    <location>
        <position position="127"/>
    </location>
</feature>
<dbReference type="NCBIfam" id="NF006929">
    <property type="entry name" value="PRK09414.1"/>
    <property type="match status" value="1"/>
</dbReference>
<dbReference type="PANTHER" id="PTHR43571">
    <property type="entry name" value="NADP-SPECIFIC GLUTAMATE DEHYDROGENASE 1-RELATED"/>
    <property type="match status" value="1"/>
</dbReference>
<dbReference type="InterPro" id="IPR046346">
    <property type="entry name" value="Aminoacid_DH-like_N_sf"/>
</dbReference>
<reference evidence="12 13" key="1">
    <citation type="submission" date="2019-04" db="EMBL/GenBank/DDBJ databases">
        <title>Thalassotalea guangxiensis sp. nov., isolated from sediment of the coastal wetland.</title>
        <authorList>
            <person name="Zheng S."/>
            <person name="Zhang D."/>
        </authorList>
    </citation>
    <scope>NUCLEOTIDE SEQUENCE [LARGE SCALE GENOMIC DNA]</scope>
    <source>
        <strain evidence="12 13">ZS-4</strain>
    </source>
</reference>
<dbReference type="InterPro" id="IPR006096">
    <property type="entry name" value="Glu/Leu/Phe/Val/Trp_DH_C"/>
</dbReference>
<sequence>MRSKYAKQVVEKLKHNYEGEQEYLQAIEELVDYSQLERSLNERFVGDNVLERLLLPDRVISFKVPWVDDDGNVQVNQGWRVQHSNLIGPYKGGLRFHPTVTESVLKFLALEQTFKNALTGLSIGGAKGGSNFDPKGKSEREIMRFCQAFMDELFRHIGPNTDVPAGDINVGTREIGFLFGRFRRLQNQFTGVITGKDTEFGGSPARIESTGYGVLFFAERALQTQGSSLQDKTICISGAGNVALHAAQKAIALGAKVLTLSNSKGCLHTDKGLNESQLEQLLQAQHSPNLEAFANEHNLNWQQDKKPWQIACDIAIPCATQNELTGDDAIQLIENKVQWIFEGANMPCDAEAIKCFRESRVTFAPAKAVNAGGVAVSLFEMGQNASFSSHSFEELEQRLKETMYEIHDNCLSDGSNDYLQGANSFAFNRLVQARILQGI</sequence>
<dbReference type="PROSITE" id="PS00074">
    <property type="entry name" value="GLFV_DEHYDROGENASE"/>
    <property type="match status" value="1"/>
</dbReference>
<feature type="site" description="Important for catalysis" evidence="9">
    <location>
        <position position="167"/>
    </location>
</feature>
<comment type="subunit">
    <text evidence="3">Homohexamer.</text>
</comment>
<accession>A0A4V5NWI2</accession>
<dbReference type="PIRSF" id="PIRSF000185">
    <property type="entry name" value="Glu_DH"/>
    <property type="match status" value="1"/>
</dbReference>
<dbReference type="GO" id="GO:0006537">
    <property type="term" value="P:glutamate biosynthetic process"/>
    <property type="evidence" value="ECO:0007669"/>
    <property type="project" value="TreeGrafter"/>
</dbReference>
<comment type="caution">
    <text evidence="12">The sequence shown here is derived from an EMBL/GenBank/DDBJ whole genome shotgun (WGS) entry which is preliminary data.</text>
</comment>
<dbReference type="GO" id="GO:0005829">
    <property type="term" value="C:cytosol"/>
    <property type="evidence" value="ECO:0007669"/>
    <property type="project" value="TreeGrafter"/>
</dbReference>
<evidence type="ECO:0000313" key="12">
    <source>
        <dbReference type="EMBL" id="TKB43814.1"/>
    </source>
</evidence>
<keyword evidence="13" id="KW-1185">Reference proteome</keyword>
<keyword evidence="4 6" id="KW-0560">Oxidoreductase</keyword>
<dbReference type="Gene3D" id="3.40.50.10860">
    <property type="entry name" value="Leucine Dehydrogenase, chain A, domain 1"/>
    <property type="match status" value="1"/>
</dbReference>
<feature type="binding site" evidence="8">
    <location>
        <position position="91"/>
    </location>
    <ligand>
        <name>substrate</name>
    </ligand>
</feature>
<dbReference type="InterPro" id="IPR033524">
    <property type="entry name" value="Glu/Leu/Phe/Val_DH_AS"/>
</dbReference>
<evidence type="ECO:0000256" key="4">
    <source>
        <dbReference type="ARBA" id="ARBA00023002"/>
    </source>
</evidence>
<feature type="binding site" evidence="8">
    <location>
        <position position="377"/>
    </location>
    <ligand>
        <name>substrate</name>
    </ligand>
</feature>